<reference evidence="5" key="1">
    <citation type="journal article" date="2019" name="Nat. Commun.">
        <title>The genome of broomcorn millet.</title>
        <authorList>
            <person name="Zou C."/>
            <person name="Miki D."/>
            <person name="Li D."/>
            <person name="Tang Q."/>
            <person name="Xiao L."/>
            <person name="Rajput S."/>
            <person name="Deng P."/>
            <person name="Jia W."/>
            <person name="Huang R."/>
            <person name="Zhang M."/>
            <person name="Sun Y."/>
            <person name="Hu J."/>
            <person name="Fu X."/>
            <person name="Schnable P.S."/>
            <person name="Li F."/>
            <person name="Zhang H."/>
            <person name="Feng B."/>
            <person name="Zhu X."/>
            <person name="Liu R."/>
            <person name="Schnable J.C."/>
            <person name="Zhu J.-K."/>
            <person name="Zhang H."/>
        </authorList>
    </citation>
    <scope>NUCLEOTIDE SEQUENCE [LARGE SCALE GENOMIC DNA]</scope>
</reference>
<organism evidence="4 5">
    <name type="scientific">Panicum miliaceum</name>
    <name type="common">Proso millet</name>
    <name type="synonym">Broomcorn millet</name>
    <dbReference type="NCBI Taxonomy" id="4540"/>
    <lineage>
        <taxon>Eukaryota</taxon>
        <taxon>Viridiplantae</taxon>
        <taxon>Streptophyta</taxon>
        <taxon>Embryophyta</taxon>
        <taxon>Tracheophyta</taxon>
        <taxon>Spermatophyta</taxon>
        <taxon>Magnoliopsida</taxon>
        <taxon>Liliopsida</taxon>
        <taxon>Poales</taxon>
        <taxon>Poaceae</taxon>
        <taxon>PACMAD clade</taxon>
        <taxon>Panicoideae</taxon>
        <taxon>Panicodae</taxon>
        <taxon>Paniceae</taxon>
        <taxon>Panicinae</taxon>
        <taxon>Panicum</taxon>
        <taxon>Panicum sect. Panicum</taxon>
    </lineage>
</organism>
<dbReference type="PANTHER" id="PTHR46196:SF3">
    <property type="entry name" value="TRANSCRIPTION FACTOR LHW-LIKE ISOFORM X1"/>
    <property type="match status" value="1"/>
</dbReference>
<evidence type="ECO:0000256" key="2">
    <source>
        <dbReference type="ARBA" id="ARBA00023163"/>
    </source>
</evidence>
<keyword evidence="1" id="KW-0805">Transcription regulation</keyword>
<keyword evidence="2" id="KW-0804">Transcription</keyword>
<dbReference type="AlphaFoldDB" id="A0A3L6QM71"/>
<evidence type="ECO:0000313" key="4">
    <source>
        <dbReference type="EMBL" id="RLM84346.1"/>
    </source>
</evidence>
<evidence type="ECO:0000259" key="3">
    <source>
        <dbReference type="Pfam" id="PF14215"/>
    </source>
</evidence>
<dbReference type="GO" id="GO:0046983">
    <property type="term" value="F:protein dimerization activity"/>
    <property type="evidence" value="ECO:0007669"/>
    <property type="project" value="InterPro"/>
</dbReference>
<name>A0A3L6QM71_PANMI</name>
<evidence type="ECO:0000313" key="5">
    <source>
        <dbReference type="Proteomes" id="UP000275267"/>
    </source>
</evidence>
<dbReference type="InterPro" id="IPR043561">
    <property type="entry name" value="LHW-like"/>
</dbReference>
<dbReference type="Proteomes" id="UP000275267">
    <property type="component" value="Unassembled WGS sequence"/>
</dbReference>
<comment type="caution">
    <text evidence="4">The sequence shown here is derived from an EMBL/GenBank/DDBJ whole genome shotgun (WGS) entry which is preliminary data.</text>
</comment>
<dbReference type="OrthoDB" id="778365at2759"/>
<dbReference type="Pfam" id="PF14215">
    <property type="entry name" value="bHLH-MYC_N"/>
    <property type="match status" value="1"/>
</dbReference>
<dbReference type="InterPro" id="IPR025610">
    <property type="entry name" value="MYC/MYB_N"/>
</dbReference>
<proteinExistence type="predicted"/>
<gene>
    <name evidence="4" type="ORF">C2845_PM04G01130</name>
</gene>
<dbReference type="GO" id="GO:0003700">
    <property type="term" value="F:DNA-binding transcription factor activity"/>
    <property type="evidence" value="ECO:0007669"/>
    <property type="project" value="InterPro"/>
</dbReference>
<keyword evidence="5" id="KW-1185">Reference proteome</keyword>
<evidence type="ECO:0000256" key="1">
    <source>
        <dbReference type="ARBA" id="ARBA00023015"/>
    </source>
</evidence>
<feature type="domain" description="Transcription factor MYC/MYB N-terminal" evidence="3">
    <location>
        <begin position="7"/>
        <end position="158"/>
    </location>
</feature>
<dbReference type="STRING" id="4540.A0A3L6QM71"/>
<sequence length="248" mass="27689">MATHIIQLLQGLCSDGLWRYAIFWSFESEMNGWILTWGDGYVDKVVEDKQVGDLSAGPTVSKNQIVPSSCYNKGYPFCPIEAALLRMSSHLYPLGEGIIGKVALIGQHCWISANELCSISMHNYREDWLLQFAAGIKTVLLVPVVPHGVLQLGSLDMCSIDALLDKTIGYMLFLQSVSEKAEKMLCEDYEVFLEMAHVLKGLDVSILKGVLEHRSAKLWASFVIEASGGLSQMQILCPLMHLLHRRWS</sequence>
<dbReference type="EMBL" id="PQIB02000011">
    <property type="protein sequence ID" value="RLM84346.1"/>
    <property type="molecule type" value="Genomic_DNA"/>
</dbReference>
<protein>
    <recommendedName>
        <fullName evidence="3">Transcription factor MYC/MYB N-terminal domain-containing protein</fullName>
    </recommendedName>
</protein>
<accession>A0A3L6QM71</accession>
<dbReference type="PANTHER" id="PTHR46196">
    <property type="entry name" value="TRANSCRIPTION FACTOR BHLH155-LIKE ISOFORM X1-RELATED"/>
    <property type="match status" value="1"/>
</dbReference>